<evidence type="ECO:0008006" key="3">
    <source>
        <dbReference type="Google" id="ProtNLM"/>
    </source>
</evidence>
<dbReference type="RefSeq" id="WP_161430580.1">
    <property type="nucleotide sequence ID" value="NZ_WUTT01000001.1"/>
</dbReference>
<gene>
    <name evidence="1" type="ORF">GRB96_03575</name>
</gene>
<accession>A0A7X5AN02</accession>
<comment type="caution">
    <text evidence="1">The sequence shown here is derived from an EMBL/GenBank/DDBJ whole genome shotgun (WGS) entry which is preliminary data.</text>
</comment>
<dbReference type="OrthoDB" id="856045at2"/>
<dbReference type="EMBL" id="WUTT01000001">
    <property type="protein sequence ID" value="NAW33500.1"/>
    <property type="molecule type" value="Genomic_DNA"/>
</dbReference>
<evidence type="ECO:0000313" key="1">
    <source>
        <dbReference type="EMBL" id="NAW33500.1"/>
    </source>
</evidence>
<protein>
    <recommendedName>
        <fullName evidence="3">ATP-binding protein</fullName>
    </recommendedName>
</protein>
<name>A0A7X5AN02_9GAMM</name>
<sequence>MQQETPFLRSINVVFDASEPERIGHYEPTSKAIAFLRGVSGHSDSRAFFVIAPYGSGKSISATYLLQLVENRKHAWTTLEAVGQRLQRVEPQLGDFAQKRLAHGNTHGVVIALEGAIQDVGLAIRDAACASLQRLGMQEIAQPLKQMDASGIAGALAVLDYLKDKSTLSNSEPCLIDRVVILWDEFGRHVEQLIRSGHPQRLADIQTLAEYAARTQKLPVTLGLLMHQGLLQYATGLSQSMLGEWRKIEGRFEPIQYVDDSRELYRLIGNIVDSQKPRELSLSHSDEHIADRALEVGLLTDLEGELPDLLSRAYPLHPAALHILPRLAARAAQHERTLFGFVLSADLEQSVTPEHLYDYFAVAMQADTGVGGTYRKWLETESALSKVDDKLEARALKTASILELGLSGERSRVSRALLEFALGDTPAAKRTIEQLIERKLLLHRRRSDQVSLWHGTDVDLRSRLEEELARLEGDFDILTLLNKEFRPSVWRPVRYNDKYSIRRYFECEFIPAQDLISSKNGLTQNGAQADGRVLYVVPQNEKDYDAACQAALNYHDPLTVIVVPNEMIDIRVAAAELICLTRMQDDEALLAEDPLISTELQQMLDETQIHLHNQLTRLTQPGFEALWFNGGEALHIADRADLLTTLSDICENLFRCTPVIKNEMIVRHKPSPQLVNARRKVIMGILERHGEERLGIAGEFADASIFRTVLSNTGLYKKATDGEDVYVYKQPTDLTDPALAEVWQKFKDLLTIPDEQPKDLSGFFSELAAPPYGMRDGVMPILFAAALKAFPSALSISDEKGDYLEDLLPTHIESICRQPSAFTLRVMMLDSETRRYLINLGEVFGADIFSASDLIRAVYDGVEAWRVMLPPGALDTSEVPADVRGLQHSLTGEVSPVQLFFHRLPQLAGVDSKDYDGIVRWAASATSRLASVVDRYRESVLASVDDNLRLITDAAPDSSTMARFERWRQTLPPYVRKQLSGLAKALLSLPLARFSNDYAFADALAAIVAEKKPQRWTDSDLVRFRNNFAALVGQIETHALALDSDHPPSAEGRAAIAKLYTYRIETLIGNLSQLIGHSDAQAQLRNLLDQTEEAENGDSGRSLSQS</sequence>
<keyword evidence="2" id="KW-1185">Reference proteome</keyword>
<evidence type="ECO:0000313" key="2">
    <source>
        <dbReference type="Proteomes" id="UP000487929"/>
    </source>
</evidence>
<dbReference type="AlphaFoldDB" id="A0A7X5AN02"/>
<dbReference type="Proteomes" id="UP000487929">
    <property type="component" value="Unassembled WGS sequence"/>
</dbReference>
<proteinExistence type="predicted"/>
<organism evidence="1 2">
    <name type="scientific">Halomonas alimentaria</name>
    <dbReference type="NCBI Taxonomy" id="147248"/>
    <lineage>
        <taxon>Bacteria</taxon>
        <taxon>Pseudomonadati</taxon>
        <taxon>Pseudomonadota</taxon>
        <taxon>Gammaproteobacteria</taxon>
        <taxon>Oceanospirillales</taxon>
        <taxon>Halomonadaceae</taxon>
        <taxon>Halomonas</taxon>
    </lineage>
</organism>
<reference evidence="1 2" key="1">
    <citation type="submission" date="2019-12" db="EMBL/GenBank/DDBJ databases">
        <title>Draft genome sequencing of Halomonas alimentaria DSM 15356.</title>
        <authorList>
            <person name="Pandiyan K."/>
            <person name="Kushwaha P."/>
            <person name="Gowdham M."/>
            <person name="Chakdar H."/>
            <person name="Singh A."/>
            <person name="Kumar M."/>
            <person name="Saxena A.K."/>
        </authorList>
    </citation>
    <scope>NUCLEOTIDE SEQUENCE [LARGE SCALE GENOMIC DNA]</scope>
    <source>
        <strain evidence="1 2">DSM 15356</strain>
    </source>
</reference>